<sequence length="421" mass="43970">MDGAIDLDAGAVPAAGGRPARRWPLGLLLVAVLVLVAGAAPGAPLSPALVLAGDDVIDVRGDGRALYLLTRTAVAAYRMPDGARRWTVPAGTGTQIVTVEGDRVVLAVQDAASGTASLAGLDAATGAALWRRAGYVPSIYGVAGAAGVVVANPDPTPGDPNPDRRLAGVDIRTGDLRWSLGPPAGWRELVFDGAGTEIADVDPDGVLSVRSGETGEVVRTARIAGTGSFTGFFVAGDRLLAFNAGRGLFLDSAVFDLRTGRQLWRRTDEPDGIALRWCGRLLCLGTQGDFTILDPDTGRERWRLAGWARVAQLDDGHMWASDPTRDNPDRSAGIIVLDATTGRVVRRIPGWDVVGSLSHSDVLVATRNTAAGSLVARLDLSTGAVTVLGEAGPWHEPPTCLAAPGLLACRLDRVWIWLPDG</sequence>
<dbReference type="EMBL" id="BAABAT010000041">
    <property type="protein sequence ID" value="GAA4260541.1"/>
    <property type="molecule type" value="Genomic_DNA"/>
</dbReference>
<organism evidence="3 4">
    <name type="scientific">Dactylosporangium darangshiense</name>
    <dbReference type="NCBI Taxonomy" id="579108"/>
    <lineage>
        <taxon>Bacteria</taxon>
        <taxon>Bacillati</taxon>
        <taxon>Actinomycetota</taxon>
        <taxon>Actinomycetes</taxon>
        <taxon>Micromonosporales</taxon>
        <taxon>Micromonosporaceae</taxon>
        <taxon>Dactylosporangium</taxon>
    </lineage>
</organism>
<keyword evidence="1" id="KW-1133">Transmembrane helix</keyword>
<dbReference type="Pfam" id="PF13360">
    <property type="entry name" value="PQQ_2"/>
    <property type="match status" value="2"/>
</dbReference>
<evidence type="ECO:0000256" key="1">
    <source>
        <dbReference type="SAM" id="Phobius"/>
    </source>
</evidence>
<dbReference type="RefSeq" id="WP_345137432.1">
    <property type="nucleotide sequence ID" value="NZ_BAABAT010000041.1"/>
</dbReference>
<evidence type="ECO:0000313" key="4">
    <source>
        <dbReference type="Proteomes" id="UP001500620"/>
    </source>
</evidence>
<dbReference type="PANTHER" id="PTHR34512">
    <property type="entry name" value="CELL SURFACE PROTEIN"/>
    <property type="match status" value="1"/>
</dbReference>
<dbReference type="Gene3D" id="2.130.10.10">
    <property type="entry name" value="YVTN repeat-like/Quinoprotein amine dehydrogenase"/>
    <property type="match status" value="2"/>
</dbReference>
<gene>
    <name evidence="3" type="ORF">GCM10022255_089560</name>
</gene>
<feature type="domain" description="Pyrrolo-quinoline quinone repeat" evidence="2">
    <location>
        <begin position="73"/>
        <end position="223"/>
    </location>
</feature>
<feature type="transmembrane region" description="Helical" evidence="1">
    <location>
        <begin position="25"/>
        <end position="43"/>
    </location>
</feature>
<dbReference type="InterPro" id="IPR002372">
    <property type="entry name" value="PQQ_rpt_dom"/>
</dbReference>
<dbReference type="InterPro" id="IPR015943">
    <property type="entry name" value="WD40/YVTN_repeat-like_dom_sf"/>
</dbReference>
<keyword evidence="1" id="KW-0812">Transmembrane</keyword>
<reference evidence="4" key="1">
    <citation type="journal article" date="2019" name="Int. J. Syst. Evol. Microbiol.">
        <title>The Global Catalogue of Microorganisms (GCM) 10K type strain sequencing project: providing services to taxonomists for standard genome sequencing and annotation.</title>
        <authorList>
            <consortium name="The Broad Institute Genomics Platform"/>
            <consortium name="The Broad Institute Genome Sequencing Center for Infectious Disease"/>
            <person name="Wu L."/>
            <person name="Ma J."/>
        </authorList>
    </citation>
    <scope>NUCLEOTIDE SEQUENCE [LARGE SCALE GENOMIC DNA]</scope>
    <source>
        <strain evidence="4">JCM 17441</strain>
    </source>
</reference>
<protein>
    <recommendedName>
        <fullName evidence="2">Pyrrolo-quinoline quinone repeat domain-containing protein</fullName>
    </recommendedName>
</protein>
<comment type="caution">
    <text evidence="3">The sequence shown here is derived from an EMBL/GenBank/DDBJ whole genome shotgun (WGS) entry which is preliminary data.</text>
</comment>
<proteinExistence type="predicted"/>
<keyword evidence="4" id="KW-1185">Reference proteome</keyword>
<dbReference type="SUPFAM" id="SSF50998">
    <property type="entry name" value="Quinoprotein alcohol dehydrogenase-like"/>
    <property type="match status" value="1"/>
</dbReference>
<evidence type="ECO:0000313" key="3">
    <source>
        <dbReference type="EMBL" id="GAA4260541.1"/>
    </source>
</evidence>
<keyword evidence="1" id="KW-0472">Membrane</keyword>
<feature type="domain" description="Pyrrolo-quinoline quinone repeat" evidence="2">
    <location>
        <begin position="254"/>
        <end position="372"/>
    </location>
</feature>
<name>A0ABP8DNP3_9ACTN</name>
<dbReference type="Proteomes" id="UP001500620">
    <property type="component" value="Unassembled WGS sequence"/>
</dbReference>
<accession>A0ABP8DNP3</accession>
<dbReference type="InterPro" id="IPR011047">
    <property type="entry name" value="Quinoprotein_ADH-like_sf"/>
</dbReference>
<dbReference type="PANTHER" id="PTHR34512:SF30">
    <property type="entry name" value="OUTER MEMBRANE PROTEIN ASSEMBLY FACTOR BAMB"/>
    <property type="match status" value="1"/>
</dbReference>
<evidence type="ECO:0000259" key="2">
    <source>
        <dbReference type="Pfam" id="PF13360"/>
    </source>
</evidence>